<dbReference type="PANTHER" id="PTHR48100">
    <property type="entry name" value="BROAD-SPECIFICITY PHOSPHATASE YOR283W-RELATED"/>
    <property type="match status" value="1"/>
</dbReference>
<sequence length="216" mass="23016">MRLILVRHGRTVANVMQALDTAFPGHPLDDVGLREADGLPGRLKQAGLLEGLGSLWVSPILRARQTIAPIEAATGLSATVDSGLREVLAADLEMNTDARSVACYVDTTRAWMAGRPACRIPGSPEDGSDTLRRFDDVVRRLAEQTARTGDSAALLVSHGTALRLWSSLKAAPGGGVDPLWIAERPMHNTGITVVDGDPESGWSLTSWDDGAWDQAS</sequence>
<proteinExistence type="predicted"/>
<dbReference type="CDD" id="cd07067">
    <property type="entry name" value="HP_PGM_like"/>
    <property type="match status" value="1"/>
</dbReference>
<evidence type="ECO:0000313" key="2">
    <source>
        <dbReference type="EMBL" id="WAL42107.1"/>
    </source>
</evidence>
<gene>
    <name evidence="2" type="ORF">OFA60_08485</name>
</gene>
<dbReference type="Gene3D" id="3.40.50.1240">
    <property type="entry name" value="Phosphoglycerate mutase-like"/>
    <property type="match status" value="1"/>
</dbReference>
<dbReference type="InterPro" id="IPR013078">
    <property type="entry name" value="His_Pase_superF_clade-1"/>
</dbReference>
<name>A0AA47IL16_ACTNA</name>
<dbReference type="RefSeq" id="WP_076131786.1">
    <property type="nucleotide sequence ID" value="NZ_CP113787.1"/>
</dbReference>
<evidence type="ECO:0000313" key="3">
    <source>
        <dbReference type="Proteomes" id="UP001163127"/>
    </source>
</evidence>
<feature type="region of interest" description="Disordered" evidence="1">
    <location>
        <begin position="197"/>
        <end position="216"/>
    </location>
</feature>
<dbReference type="InterPro" id="IPR050275">
    <property type="entry name" value="PGM_Phosphatase"/>
</dbReference>
<protein>
    <submittedName>
        <fullName evidence="2">Histidine phosphatase family protein</fullName>
    </submittedName>
</protein>
<dbReference type="PANTHER" id="PTHR48100:SF58">
    <property type="entry name" value="PE-PGRS FAMILY PROTEIN PE_PGRS11"/>
    <property type="match status" value="1"/>
</dbReference>
<dbReference type="GO" id="GO:0016791">
    <property type="term" value="F:phosphatase activity"/>
    <property type="evidence" value="ECO:0007669"/>
    <property type="project" value="TreeGrafter"/>
</dbReference>
<accession>A0AA47IL16</accession>
<dbReference type="SMART" id="SM00855">
    <property type="entry name" value="PGAM"/>
    <property type="match status" value="1"/>
</dbReference>
<evidence type="ECO:0000256" key="1">
    <source>
        <dbReference type="SAM" id="MobiDB-lite"/>
    </source>
</evidence>
<dbReference type="SUPFAM" id="SSF53254">
    <property type="entry name" value="Phosphoglycerate mutase-like"/>
    <property type="match status" value="1"/>
</dbReference>
<reference evidence="2" key="1">
    <citation type="submission" date="2022-11" db="EMBL/GenBank/DDBJ databases">
        <title>Dental biofilm bacteria. Genome sequencing and assembly.</title>
        <authorList>
            <person name="Robertsson C."/>
        </authorList>
    </citation>
    <scope>NUCLEOTIDE SEQUENCE</scope>
    <source>
        <strain evidence="2">CW</strain>
    </source>
</reference>
<dbReference type="EMBL" id="CP113787">
    <property type="protein sequence ID" value="WAL42107.1"/>
    <property type="molecule type" value="Genomic_DNA"/>
</dbReference>
<dbReference type="InterPro" id="IPR029033">
    <property type="entry name" value="His_PPase_superfam"/>
</dbReference>
<organism evidence="2 3">
    <name type="scientific">Actinomyces naeslundii</name>
    <dbReference type="NCBI Taxonomy" id="1655"/>
    <lineage>
        <taxon>Bacteria</taxon>
        <taxon>Bacillati</taxon>
        <taxon>Actinomycetota</taxon>
        <taxon>Actinomycetes</taxon>
        <taxon>Actinomycetales</taxon>
        <taxon>Actinomycetaceae</taxon>
        <taxon>Actinomyces</taxon>
    </lineage>
</organism>
<dbReference type="GO" id="GO:0005737">
    <property type="term" value="C:cytoplasm"/>
    <property type="evidence" value="ECO:0007669"/>
    <property type="project" value="TreeGrafter"/>
</dbReference>
<dbReference type="Pfam" id="PF00300">
    <property type="entry name" value="His_Phos_1"/>
    <property type="match status" value="1"/>
</dbReference>
<dbReference type="Proteomes" id="UP001163127">
    <property type="component" value="Chromosome"/>
</dbReference>
<dbReference type="AlphaFoldDB" id="A0AA47IL16"/>